<protein>
    <recommendedName>
        <fullName evidence="1">DUF4261 domain-containing protein</fullName>
    </recommendedName>
</protein>
<evidence type="ECO:0000313" key="3">
    <source>
        <dbReference type="Proteomes" id="UP000184310"/>
    </source>
</evidence>
<dbReference type="STRING" id="1121302.SAMN02745163_01251"/>
<accession>A0A1M6GCW1</accession>
<sequence>MFNFKNKNENVEKKEEVVIDDGFKRVYNIQLFYKEEPIINTDNILNRLKKSCGDVDVLYKSDKEEMVSFIFKDHTVEYKDAQRVPSQCIIAKFKKDIDLDDLKTTLQQSWSLKSGEDVLREVKHSIIINDMMAGGLEYKERLELFQNVVLAVLAESNCVAINWEMSGQIIDSKEYMEYVERDYLYGALNVRFYNISNGEDDEMLMDTLGLAALGLPDLQCHFKNIDPNKVSQMIYNTAYYIFEKGDIIEDGNTVQGIKPEDKWVCQHEVALVAPERIVLDINPGKGFAAGGRE</sequence>
<dbReference type="AlphaFoldDB" id="A0A1M6GCW1"/>
<dbReference type="RefSeq" id="WP_072985825.1">
    <property type="nucleotide sequence ID" value="NZ_FQZB01000006.1"/>
</dbReference>
<evidence type="ECO:0000313" key="2">
    <source>
        <dbReference type="EMBL" id="SHJ07782.1"/>
    </source>
</evidence>
<dbReference type="Proteomes" id="UP000184310">
    <property type="component" value="Unassembled WGS sequence"/>
</dbReference>
<gene>
    <name evidence="2" type="ORF">SAMN02745163_01251</name>
</gene>
<evidence type="ECO:0000259" key="1">
    <source>
        <dbReference type="Pfam" id="PF14080"/>
    </source>
</evidence>
<proteinExistence type="predicted"/>
<feature type="domain" description="DUF4261" evidence="1">
    <location>
        <begin position="206"/>
        <end position="282"/>
    </location>
</feature>
<dbReference type="Pfam" id="PF14080">
    <property type="entry name" value="DUF4261"/>
    <property type="match status" value="1"/>
</dbReference>
<dbReference type="EMBL" id="FQZB01000006">
    <property type="protein sequence ID" value="SHJ07782.1"/>
    <property type="molecule type" value="Genomic_DNA"/>
</dbReference>
<organism evidence="2 3">
    <name type="scientific">Clostridium cavendishii DSM 21758</name>
    <dbReference type="NCBI Taxonomy" id="1121302"/>
    <lineage>
        <taxon>Bacteria</taxon>
        <taxon>Bacillati</taxon>
        <taxon>Bacillota</taxon>
        <taxon>Clostridia</taxon>
        <taxon>Eubacteriales</taxon>
        <taxon>Clostridiaceae</taxon>
        <taxon>Clostridium</taxon>
    </lineage>
</organism>
<keyword evidence="3" id="KW-1185">Reference proteome</keyword>
<dbReference type="OrthoDB" id="277550at2"/>
<name>A0A1M6GCW1_9CLOT</name>
<reference evidence="2 3" key="1">
    <citation type="submission" date="2016-11" db="EMBL/GenBank/DDBJ databases">
        <authorList>
            <person name="Jaros S."/>
            <person name="Januszkiewicz K."/>
            <person name="Wedrychowicz H."/>
        </authorList>
    </citation>
    <scope>NUCLEOTIDE SEQUENCE [LARGE SCALE GENOMIC DNA]</scope>
    <source>
        <strain evidence="2 3">DSM 21758</strain>
    </source>
</reference>
<dbReference type="InterPro" id="IPR025357">
    <property type="entry name" value="DUF4261"/>
</dbReference>